<reference evidence="3" key="2">
    <citation type="submission" date="2016-03" db="EMBL/GenBank/DDBJ databases">
        <authorList>
            <person name="Seldin L."/>
        </authorList>
    </citation>
    <scope>NUCLEOTIDE SEQUENCE [LARGE SCALE GENOMIC DNA]</scope>
    <source>
        <strain evidence="3">PP9</strain>
    </source>
</reference>
<dbReference type="PANTHER" id="PTHR28047">
    <property type="entry name" value="PROTEIN DCG1"/>
    <property type="match status" value="1"/>
</dbReference>
<dbReference type="InterPro" id="IPR015942">
    <property type="entry name" value="Asp/Glu/hydantoin_racemase"/>
</dbReference>
<dbReference type="RefSeq" id="WP_066784229.1">
    <property type="nucleotide sequence ID" value="NZ_CP014806.1"/>
</dbReference>
<dbReference type="KEGG" id="rst:ATY39_00475"/>
<keyword evidence="3" id="KW-1185">Reference proteome</keyword>
<protein>
    <submittedName>
        <fullName evidence="2">Hydrogenase expression protein HupH</fullName>
    </submittedName>
</protein>
<reference evidence="2 3" key="1">
    <citation type="journal article" date="2016" name="Genome Announc.">
        <title>Whole-Genome Sequence of Rummeliibacillus stabekisii Strain PP9 Isolated from Antarctic Soil.</title>
        <authorList>
            <person name="da Mota F.F."/>
            <person name="Vollu R.E."/>
            <person name="Jurelevicius D."/>
            <person name="Seldin L."/>
        </authorList>
    </citation>
    <scope>NUCLEOTIDE SEQUENCE [LARGE SCALE GENOMIC DNA]</scope>
    <source>
        <strain evidence="2 3">PP9</strain>
    </source>
</reference>
<dbReference type="InterPro" id="IPR001920">
    <property type="entry name" value="Asp/Glu_race"/>
</dbReference>
<dbReference type="STRING" id="241244.ATY39_00475"/>
<dbReference type="Proteomes" id="UP000076021">
    <property type="component" value="Chromosome"/>
</dbReference>
<sequence>MKIKVIMPIISDVFLEETKKEFDLYGAANTEFGVCSLDYGPASIESEYDEALSVPNLLEKAKEAEEEGYDGIISDCFGDPGVKPAREIVDIPVVGPCEAGMLFASSLAKSFSVVSVLPNVVPMIENISKTLGVHGNLASTRYINIPVLEVHEKERLKAALFEEMVQAIEQDGAHAIVLGCTGFLGVAAELQERLKEKGYDVPVIDPAFAATKMLEGLIEMGVKQSRLTYMTPPSKSKDVIEFSSYELELSRGEEANGK</sequence>
<evidence type="ECO:0000256" key="1">
    <source>
        <dbReference type="ARBA" id="ARBA00038414"/>
    </source>
</evidence>
<dbReference type="Gene3D" id="3.40.50.12500">
    <property type="match status" value="1"/>
</dbReference>
<comment type="similarity">
    <text evidence="1">Belongs to the HyuE racemase family.</text>
</comment>
<dbReference type="Pfam" id="PF01177">
    <property type="entry name" value="Asp_Glu_race"/>
    <property type="match status" value="1"/>
</dbReference>
<dbReference type="InterPro" id="IPR053714">
    <property type="entry name" value="Iso_Racemase_Enz_sf"/>
</dbReference>
<organism evidence="2 3">
    <name type="scientific">Rummeliibacillus stabekisii</name>
    <dbReference type="NCBI Taxonomy" id="241244"/>
    <lineage>
        <taxon>Bacteria</taxon>
        <taxon>Bacillati</taxon>
        <taxon>Bacillota</taxon>
        <taxon>Bacilli</taxon>
        <taxon>Bacillales</taxon>
        <taxon>Caryophanaceae</taxon>
        <taxon>Rummeliibacillus</taxon>
    </lineage>
</organism>
<dbReference type="AlphaFoldDB" id="A0A143H9H6"/>
<dbReference type="PANTHER" id="PTHR28047:SF5">
    <property type="entry name" value="PROTEIN DCG1"/>
    <property type="match status" value="1"/>
</dbReference>
<gene>
    <name evidence="2" type="ORF">ATY39_00475</name>
</gene>
<evidence type="ECO:0000313" key="3">
    <source>
        <dbReference type="Proteomes" id="UP000076021"/>
    </source>
</evidence>
<dbReference type="OrthoDB" id="9791723at2"/>
<name>A0A143H9H6_9BACL</name>
<dbReference type="InterPro" id="IPR052186">
    <property type="entry name" value="Hydantoin_racemase-like"/>
</dbReference>
<dbReference type="EMBL" id="CP014806">
    <property type="protein sequence ID" value="AMW98020.1"/>
    <property type="molecule type" value="Genomic_DNA"/>
</dbReference>
<dbReference type="GO" id="GO:0047661">
    <property type="term" value="F:amino-acid racemase activity"/>
    <property type="evidence" value="ECO:0007669"/>
    <property type="project" value="InterPro"/>
</dbReference>
<dbReference type="SUPFAM" id="SSF53681">
    <property type="entry name" value="Aspartate/glutamate racemase"/>
    <property type="match status" value="1"/>
</dbReference>
<proteinExistence type="inferred from homology"/>
<accession>A0A143H9H6</accession>
<evidence type="ECO:0000313" key="2">
    <source>
        <dbReference type="EMBL" id="AMW98020.1"/>
    </source>
</evidence>